<evidence type="ECO:0000256" key="1">
    <source>
        <dbReference type="SAM" id="Phobius"/>
    </source>
</evidence>
<keyword evidence="1" id="KW-0472">Membrane</keyword>
<dbReference type="GeneID" id="14537941"/>
<keyword evidence="1" id="KW-0812">Transmembrane</keyword>
<dbReference type="RefSeq" id="XP_003866670.1">
    <property type="nucleotide sequence ID" value="XM_003866622.1"/>
</dbReference>
<dbReference type="HOGENOM" id="CLU_2170748_0_0_1"/>
<dbReference type="Proteomes" id="UP000005018">
    <property type="component" value="Chromosome 1"/>
</dbReference>
<reference evidence="2 3" key="1">
    <citation type="journal article" date="2012" name="PLoS ONE">
        <title>Sequence and analysis of the genome of the pathogenic yeast Candida orthopsilosis.</title>
        <authorList>
            <person name="Riccombeni A."/>
            <person name="Vidanes G."/>
            <person name="Proux-Wera E."/>
            <person name="Wolfe K.H."/>
            <person name="Butler G."/>
        </authorList>
    </citation>
    <scope>NUCLEOTIDE SEQUENCE [LARGE SCALE GENOMIC DNA]</scope>
    <source>
        <strain evidence="2 3">Co 90-125</strain>
    </source>
</reference>
<feature type="transmembrane region" description="Helical" evidence="1">
    <location>
        <begin position="56"/>
        <end position="74"/>
    </location>
</feature>
<dbReference type="AlphaFoldDB" id="H8WYB6"/>
<protein>
    <submittedName>
        <fullName evidence="2">Uncharacterized protein</fullName>
    </submittedName>
</protein>
<dbReference type="EMBL" id="HE681719">
    <property type="protein sequence ID" value="CCG21231.1"/>
    <property type="molecule type" value="Genomic_DNA"/>
</dbReference>
<name>H8WYB6_CANO9</name>
<evidence type="ECO:0000313" key="3">
    <source>
        <dbReference type="Proteomes" id="UP000005018"/>
    </source>
</evidence>
<gene>
    <name evidence="2" type="ORF">CORT_0A08470</name>
</gene>
<keyword evidence="3" id="KW-1185">Reference proteome</keyword>
<dbReference type="OrthoDB" id="4004344at2759"/>
<proteinExistence type="predicted"/>
<organism evidence="2 3">
    <name type="scientific">Candida orthopsilosis (strain 90-125)</name>
    <name type="common">Yeast</name>
    <dbReference type="NCBI Taxonomy" id="1136231"/>
    <lineage>
        <taxon>Eukaryota</taxon>
        <taxon>Fungi</taxon>
        <taxon>Dikarya</taxon>
        <taxon>Ascomycota</taxon>
        <taxon>Saccharomycotina</taxon>
        <taxon>Pichiomycetes</taxon>
        <taxon>Debaryomycetaceae</taxon>
        <taxon>Candida/Lodderomyces clade</taxon>
        <taxon>Candida</taxon>
    </lineage>
</organism>
<accession>H8WYB6</accession>
<keyword evidence="1" id="KW-1133">Transmembrane helix</keyword>
<dbReference type="KEGG" id="cot:CORT_0A08470"/>
<sequence>MRIPSFVTPCNETYIKGINPVKCLALTYTTFFPLSTTNMSLGNPIAFHNYSPKQTLLAGGVGFGIYAALMLRYYSQRSRVRKIFEDSDKNYEKVHLMSLPRYSENKGDKA</sequence>
<evidence type="ECO:0000313" key="2">
    <source>
        <dbReference type="EMBL" id="CCG21231.1"/>
    </source>
</evidence>